<name>S9SRX5_PAEAL</name>
<dbReference type="EMBL" id="ATMT01000043">
    <property type="protein sequence ID" value="EPY07444.1"/>
    <property type="molecule type" value="Genomic_DNA"/>
</dbReference>
<dbReference type="AlphaFoldDB" id="S9SRX5"/>
<organism evidence="1 2">
    <name type="scientific">Paenibacillus alvei TS-15</name>
    <dbReference type="NCBI Taxonomy" id="1117108"/>
    <lineage>
        <taxon>Bacteria</taxon>
        <taxon>Bacillati</taxon>
        <taxon>Bacillota</taxon>
        <taxon>Bacilli</taxon>
        <taxon>Bacillales</taxon>
        <taxon>Paenibacillaceae</taxon>
        <taxon>Paenibacillus</taxon>
    </lineage>
</organism>
<proteinExistence type="predicted"/>
<sequence>MLNSDPLYHNVPWDIITDDDGQVIGEVFQSLQSPPSRYGSARGRKWDVSLPRTFNLKRGESIVRNPDTKT</sequence>
<evidence type="ECO:0000313" key="2">
    <source>
        <dbReference type="Proteomes" id="UP000015344"/>
    </source>
</evidence>
<reference evidence="1 2" key="1">
    <citation type="submission" date="2013-05" db="EMBL/GenBank/DDBJ databases">
        <authorList>
            <person name="Strain E.A."/>
            <person name="Brown E."/>
            <person name="Allard M.W."/>
            <person name="Luo Y.L."/>
        </authorList>
    </citation>
    <scope>NUCLEOTIDE SEQUENCE [LARGE SCALE GENOMIC DNA]</scope>
    <source>
        <strain evidence="1 2">TS-15</strain>
    </source>
</reference>
<accession>S9SRX5</accession>
<comment type="caution">
    <text evidence="1">The sequence shown here is derived from an EMBL/GenBank/DDBJ whole genome shotgun (WGS) entry which is preliminary data.</text>
</comment>
<dbReference type="RefSeq" id="WP_021259412.1">
    <property type="nucleotide sequence ID" value="NZ_ATMT01000043.1"/>
</dbReference>
<gene>
    <name evidence="1" type="ORF">PAALTS15_09975</name>
</gene>
<dbReference type="Proteomes" id="UP000015344">
    <property type="component" value="Unassembled WGS sequence"/>
</dbReference>
<protein>
    <submittedName>
        <fullName evidence="1">Uncharacterized protein</fullName>
    </submittedName>
</protein>
<evidence type="ECO:0000313" key="1">
    <source>
        <dbReference type="EMBL" id="EPY07444.1"/>
    </source>
</evidence>